<evidence type="ECO:0000313" key="7">
    <source>
        <dbReference type="EMBL" id="UFP95430.1"/>
    </source>
</evidence>
<feature type="domain" description="O-antigen ligase-related" evidence="6">
    <location>
        <begin position="241"/>
        <end position="379"/>
    </location>
</feature>
<keyword evidence="2 5" id="KW-0812">Transmembrane</keyword>
<feature type="transmembrane region" description="Helical" evidence="5">
    <location>
        <begin position="362"/>
        <end position="388"/>
    </location>
</feature>
<dbReference type="Pfam" id="PF04932">
    <property type="entry name" value="Wzy_C"/>
    <property type="match status" value="1"/>
</dbReference>
<dbReference type="RefSeq" id="WP_230842657.1">
    <property type="nucleotide sequence ID" value="NZ_CP063845.1"/>
</dbReference>
<protein>
    <submittedName>
        <fullName evidence="7">O-antigen ligase family protein</fullName>
    </submittedName>
</protein>
<reference evidence="7 8" key="1">
    <citation type="journal article" date="2021" name="Genome Biol. Evol.">
        <title>Complete Genome Sequencing of a Novel Gloeobacter Species from a Waterfall Cave in Mexico.</title>
        <authorList>
            <person name="Saw J.H."/>
            <person name="Cardona T."/>
            <person name="Montejano G."/>
        </authorList>
    </citation>
    <scope>NUCLEOTIDE SEQUENCE [LARGE SCALE GENOMIC DNA]</scope>
    <source>
        <strain evidence="7">MG652769</strain>
    </source>
</reference>
<feature type="transmembrane region" description="Helical" evidence="5">
    <location>
        <begin position="236"/>
        <end position="263"/>
    </location>
</feature>
<keyword evidence="7" id="KW-0436">Ligase</keyword>
<name>A0ABY3PP78_9CYAN</name>
<evidence type="ECO:0000256" key="3">
    <source>
        <dbReference type="ARBA" id="ARBA00022989"/>
    </source>
</evidence>
<feature type="transmembrane region" description="Helical" evidence="5">
    <location>
        <begin position="33"/>
        <end position="60"/>
    </location>
</feature>
<evidence type="ECO:0000256" key="4">
    <source>
        <dbReference type="ARBA" id="ARBA00023136"/>
    </source>
</evidence>
<dbReference type="EMBL" id="CP063845">
    <property type="protein sequence ID" value="UFP95430.1"/>
    <property type="molecule type" value="Genomic_DNA"/>
</dbReference>
<organism evidence="7 8">
    <name type="scientific">Gloeobacter morelensis MG652769</name>
    <dbReference type="NCBI Taxonomy" id="2781736"/>
    <lineage>
        <taxon>Bacteria</taxon>
        <taxon>Bacillati</taxon>
        <taxon>Cyanobacteriota</taxon>
        <taxon>Cyanophyceae</taxon>
        <taxon>Gloeobacterales</taxon>
        <taxon>Gloeobacteraceae</taxon>
        <taxon>Gloeobacter</taxon>
        <taxon>Gloeobacter morelensis</taxon>
    </lineage>
</organism>
<gene>
    <name evidence="7" type="ORF">ISF26_04050</name>
</gene>
<feature type="transmembrane region" description="Helical" evidence="5">
    <location>
        <begin position="80"/>
        <end position="98"/>
    </location>
</feature>
<keyword evidence="3 5" id="KW-1133">Transmembrane helix</keyword>
<evidence type="ECO:0000256" key="1">
    <source>
        <dbReference type="ARBA" id="ARBA00004141"/>
    </source>
</evidence>
<evidence type="ECO:0000256" key="2">
    <source>
        <dbReference type="ARBA" id="ARBA00022692"/>
    </source>
</evidence>
<proteinExistence type="predicted"/>
<keyword evidence="8" id="KW-1185">Reference proteome</keyword>
<feature type="transmembrane region" description="Helical" evidence="5">
    <location>
        <begin position="135"/>
        <end position="157"/>
    </location>
</feature>
<feature type="transmembrane region" description="Helical" evidence="5">
    <location>
        <begin position="104"/>
        <end position="123"/>
    </location>
</feature>
<dbReference type="Proteomes" id="UP001054846">
    <property type="component" value="Chromosome"/>
</dbReference>
<keyword evidence="4 5" id="KW-0472">Membrane</keyword>
<sequence>MHTPTLNRPIAVPASLKERLRSAWDEATHSERVVFGIIALLPLWWAVGFGYIYLLLIGGLIASELWRYGRIRLKAPRPEVWALLAFGVYVTVNTNLHVDKITGNTLLSPSLLWIGGGLVLWYIQSNSVRVRLKVVLWALALLMTVVLSVWFLGHFIIGESRIPVGRSLTGLLLAKQERFVEGIGDSNYLRLFDATNGTSFIGTSRFGAFFGHPEFGGQAMAAICLFALSGPGSWPLFLGSAALFGLLIDGARSSLAVLVLLVGLRYLVLAGRGPLGIAFVGLFAIASFAVLSVPPITDRLVETYQQSVESSANLRRKSTEARSLIYQRTLDSLEDSLLFGHGVPGRTVIPGYEPAKVGSHSFLLGSLLYCSGLVGTALFGLFGVLYLNWLWRTRADRPDCVLWTMLLFMILALPVAFDTSRMSFILLCTMLCSSRSSALDNRSVQPSLGRGVAMRTD</sequence>
<feature type="transmembrane region" description="Helical" evidence="5">
    <location>
        <begin position="275"/>
        <end position="296"/>
    </location>
</feature>
<evidence type="ECO:0000313" key="8">
    <source>
        <dbReference type="Proteomes" id="UP001054846"/>
    </source>
</evidence>
<evidence type="ECO:0000259" key="6">
    <source>
        <dbReference type="Pfam" id="PF04932"/>
    </source>
</evidence>
<dbReference type="GO" id="GO:0016874">
    <property type="term" value="F:ligase activity"/>
    <property type="evidence" value="ECO:0007669"/>
    <property type="project" value="UniProtKB-KW"/>
</dbReference>
<accession>A0ABY3PP78</accession>
<evidence type="ECO:0000256" key="5">
    <source>
        <dbReference type="SAM" id="Phobius"/>
    </source>
</evidence>
<comment type="subcellular location">
    <subcellularLocation>
        <location evidence="1">Membrane</location>
        <topology evidence="1">Multi-pass membrane protein</topology>
    </subcellularLocation>
</comment>
<dbReference type="InterPro" id="IPR007016">
    <property type="entry name" value="O-antigen_ligase-rel_domated"/>
</dbReference>
<feature type="transmembrane region" description="Helical" evidence="5">
    <location>
        <begin position="400"/>
        <end position="417"/>
    </location>
</feature>